<dbReference type="AlphaFoldDB" id="A0A841KWQ2"/>
<evidence type="ECO:0000256" key="4">
    <source>
        <dbReference type="ARBA" id="ARBA00022475"/>
    </source>
</evidence>
<dbReference type="Pfam" id="PF03186">
    <property type="entry name" value="CobD_Cbib"/>
    <property type="match status" value="1"/>
</dbReference>
<comment type="function">
    <text evidence="9">Converts cobyric acid to cobinamide by the addition of aminopropanol on the F carboxylic group.</text>
</comment>
<dbReference type="GO" id="GO:0048472">
    <property type="term" value="F:threonine-phosphate decarboxylase activity"/>
    <property type="evidence" value="ECO:0007669"/>
    <property type="project" value="InterPro"/>
</dbReference>
<organism evidence="10 11">
    <name type="scientific">Anaerosolibacter carboniphilus</name>
    <dbReference type="NCBI Taxonomy" id="1417629"/>
    <lineage>
        <taxon>Bacteria</taxon>
        <taxon>Bacillati</taxon>
        <taxon>Bacillota</taxon>
        <taxon>Clostridia</taxon>
        <taxon>Peptostreptococcales</taxon>
        <taxon>Thermotaleaceae</taxon>
        <taxon>Anaerosolibacter</taxon>
    </lineage>
</organism>
<dbReference type="PANTHER" id="PTHR34308:SF1">
    <property type="entry name" value="COBALAMIN BIOSYNTHESIS PROTEIN CBIB"/>
    <property type="match status" value="1"/>
</dbReference>
<reference evidence="10 11" key="1">
    <citation type="submission" date="2020-08" db="EMBL/GenBank/DDBJ databases">
        <title>Genomic Encyclopedia of Type Strains, Phase IV (KMG-IV): sequencing the most valuable type-strain genomes for metagenomic binning, comparative biology and taxonomic classification.</title>
        <authorList>
            <person name="Goeker M."/>
        </authorList>
    </citation>
    <scope>NUCLEOTIDE SEQUENCE [LARGE SCALE GENOMIC DNA]</scope>
    <source>
        <strain evidence="10 11">DSM 103526</strain>
    </source>
</reference>
<keyword evidence="11" id="KW-1185">Reference proteome</keyword>
<comment type="subcellular location">
    <subcellularLocation>
        <location evidence="1 9">Cell membrane</location>
        <topology evidence="1 9">Multi-pass membrane protein</topology>
    </subcellularLocation>
</comment>
<dbReference type="Proteomes" id="UP000579281">
    <property type="component" value="Unassembled WGS sequence"/>
</dbReference>
<evidence type="ECO:0000256" key="3">
    <source>
        <dbReference type="ARBA" id="ARBA00006263"/>
    </source>
</evidence>
<dbReference type="InterPro" id="IPR004485">
    <property type="entry name" value="Cobalamin_biosynth_CobD/CbiB"/>
</dbReference>
<dbReference type="NCBIfam" id="TIGR00380">
    <property type="entry name" value="cobal_cbiB"/>
    <property type="match status" value="1"/>
</dbReference>
<dbReference type="GO" id="GO:0016874">
    <property type="term" value="F:ligase activity"/>
    <property type="evidence" value="ECO:0007669"/>
    <property type="project" value="UniProtKB-KW"/>
</dbReference>
<keyword evidence="10" id="KW-0436">Ligase</keyword>
<evidence type="ECO:0000256" key="8">
    <source>
        <dbReference type="ARBA" id="ARBA00023136"/>
    </source>
</evidence>
<feature type="transmembrane region" description="Helical" evidence="9">
    <location>
        <begin position="50"/>
        <end position="71"/>
    </location>
</feature>
<comment type="caution">
    <text evidence="10">The sequence shown here is derived from an EMBL/GenBank/DDBJ whole genome shotgun (WGS) entry which is preliminary data.</text>
</comment>
<keyword evidence="4 9" id="KW-1003">Cell membrane</keyword>
<dbReference type="RefSeq" id="WP_184308200.1">
    <property type="nucleotide sequence ID" value="NZ_JACHEN010000003.1"/>
</dbReference>
<evidence type="ECO:0000256" key="7">
    <source>
        <dbReference type="ARBA" id="ARBA00022989"/>
    </source>
</evidence>
<comment type="pathway">
    <text evidence="2 9">Cofactor biosynthesis; adenosylcobalamin biosynthesis.</text>
</comment>
<dbReference type="PANTHER" id="PTHR34308">
    <property type="entry name" value="COBALAMIN BIOSYNTHESIS PROTEIN CBIB"/>
    <property type="match status" value="1"/>
</dbReference>
<sequence>MLKIVIGYGLDLLFGDPYWLPHPIRFIGNGIKATENMLRRFFKGEKQERVGGIFLTIIIVFLAYGLTYLLMYGAEKVHPYLKLGLETFLIFQILATKSLDRESRKVYTQLQQENLPEARKYLSYIVGRETKDLNEQEIARGAIETVAENISDGIIAPLFYICIGGAPLGMAYKAINTLDSMVGYKNEKYLNFGRASARLDDFVNYIPARLTAFFIIIASAFTGYDWKNGYRITKRDCRNHKSPNSGYPESAVAGALGIQIGGTNTYFGEKVYKPTIGEPIRQLEKEDIQRTIEIMYATSLTGMFCFMMIKYLLIVI</sequence>
<keyword evidence="5 9" id="KW-0169">Cobalamin biosynthesis</keyword>
<evidence type="ECO:0000313" key="11">
    <source>
        <dbReference type="Proteomes" id="UP000579281"/>
    </source>
</evidence>
<gene>
    <name evidence="9" type="primary">cobD</name>
    <name evidence="10" type="ORF">HNQ80_000688</name>
</gene>
<dbReference type="GO" id="GO:0005886">
    <property type="term" value="C:plasma membrane"/>
    <property type="evidence" value="ECO:0007669"/>
    <property type="project" value="UniProtKB-SubCell"/>
</dbReference>
<keyword evidence="8 9" id="KW-0472">Membrane</keyword>
<evidence type="ECO:0000313" key="10">
    <source>
        <dbReference type="EMBL" id="MBB6214605.1"/>
    </source>
</evidence>
<name>A0A841KWQ2_9FIRM</name>
<evidence type="ECO:0000256" key="9">
    <source>
        <dbReference type="HAMAP-Rule" id="MF_00024"/>
    </source>
</evidence>
<dbReference type="EMBL" id="JACHEN010000003">
    <property type="protein sequence ID" value="MBB6214605.1"/>
    <property type="molecule type" value="Genomic_DNA"/>
</dbReference>
<dbReference type="HAMAP" id="MF_00024">
    <property type="entry name" value="CobD_CbiB"/>
    <property type="match status" value="1"/>
</dbReference>
<keyword evidence="6 9" id="KW-0812">Transmembrane</keyword>
<dbReference type="GO" id="GO:0015420">
    <property type="term" value="F:ABC-type vitamin B12 transporter activity"/>
    <property type="evidence" value="ECO:0007669"/>
    <property type="project" value="UniProtKB-UniRule"/>
</dbReference>
<comment type="similarity">
    <text evidence="3 9">Belongs to the CobD/CbiB family.</text>
</comment>
<feature type="transmembrane region" description="Helical" evidence="9">
    <location>
        <begin position="154"/>
        <end position="175"/>
    </location>
</feature>
<accession>A0A841KWQ2</accession>
<dbReference type="GO" id="GO:0009236">
    <property type="term" value="P:cobalamin biosynthetic process"/>
    <property type="evidence" value="ECO:0007669"/>
    <property type="project" value="UniProtKB-UniRule"/>
</dbReference>
<comment type="caution">
    <text evidence="9">Lacks conserved residue(s) required for the propagation of feature annotation.</text>
</comment>
<proteinExistence type="inferred from homology"/>
<evidence type="ECO:0000256" key="1">
    <source>
        <dbReference type="ARBA" id="ARBA00004651"/>
    </source>
</evidence>
<evidence type="ECO:0000256" key="6">
    <source>
        <dbReference type="ARBA" id="ARBA00022692"/>
    </source>
</evidence>
<evidence type="ECO:0000256" key="2">
    <source>
        <dbReference type="ARBA" id="ARBA00004953"/>
    </source>
</evidence>
<keyword evidence="7 9" id="KW-1133">Transmembrane helix</keyword>
<protein>
    <recommendedName>
        <fullName evidence="9">Cobalamin biosynthesis protein CobD</fullName>
    </recommendedName>
</protein>
<feature type="transmembrane region" description="Helical" evidence="9">
    <location>
        <begin position="206"/>
        <end position="226"/>
    </location>
</feature>
<evidence type="ECO:0000256" key="5">
    <source>
        <dbReference type="ARBA" id="ARBA00022573"/>
    </source>
</evidence>
<dbReference type="UniPathway" id="UPA00148"/>
<feature type="transmembrane region" description="Helical" evidence="9">
    <location>
        <begin position="294"/>
        <end position="314"/>
    </location>
</feature>